<comment type="caution">
    <text evidence="1">The sequence shown here is derived from an EMBL/GenBank/DDBJ whole genome shotgun (WGS) entry which is preliminary data.</text>
</comment>
<gene>
    <name evidence="1" type="ORF">L210DRAFT_954977</name>
</gene>
<dbReference type="Proteomes" id="UP001194468">
    <property type="component" value="Unassembled WGS sequence"/>
</dbReference>
<reference evidence="1" key="2">
    <citation type="journal article" date="2020" name="Nat. Commun.">
        <title>Large-scale genome sequencing of mycorrhizal fungi provides insights into the early evolution of symbiotic traits.</title>
        <authorList>
            <person name="Miyauchi S."/>
            <person name="Kiss E."/>
            <person name="Kuo A."/>
            <person name="Drula E."/>
            <person name="Kohler A."/>
            <person name="Sanchez-Garcia M."/>
            <person name="Morin E."/>
            <person name="Andreopoulos B."/>
            <person name="Barry K.W."/>
            <person name="Bonito G."/>
            <person name="Buee M."/>
            <person name="Carver A."/>
            <person name="Chen C."/>
            <person name="Cichocki N."/>
            <person name="Clum A."/>
            <person name="Culley D."/>
            <person name="Crous P.W."/>
            <person name="Fauchery L."/>
            <person name="Girlanda M."/>
            <person name="Hayes R.D."/>
            <person name="Keri Z."/>
            <person name="LaButti K."/>
            <person name="Lipzen A."/>
            <person name="Lombard V."/>
            <person name="Magnuson J."/>
            <person name="Maillard F."/>
            <person name="Murat C."/>
            <person name="Nolan M."/>
            <person name="Ohm R.A."/>
            <person name="Pangilinan J."/>
            <person name="Pereira M.F."/>
            <person name="Perotto S."/>
            <person name="Peter M."/>
            <person name="Pfister S."/>
            <person name="Riley R."/>
            <person name="Sitrit Y."/>
            <person name="Stielow J.B."/>
            <person name="Szollosi G."/>
            <person name="Zifcakova L."/>
            <person name="Stursova M."/>
            <person name="Spatafora J.W."/>
            <person name="Tedersoo L."/>
            <person name="Vaario L.M."/>
            <person name="Yamada A."/>
            <person name="Yan M."/>
            <person name="Wang P."/>
            <person name="Xu J."/>
            <person name="Bruns T."/>
            <person name="Baldrian P."/>
            <person name="Vilgalys R."/>
            <person name="Dunand C."/>
            <person name="Henrissat B."/>
            <person name="Grigoriev I.V."/>
            <person name="Hibbett D."/>
            <person name="Nagy L.G."/>
            <person name="Martin F.M."/>
        </authorList>
    </citation>
    <scope>NUCLEOTIDE SEQUENCE</scope>
    <source>
        <strain evidence="1">BED1</strain>
    </source>
</reference>
<organism evidence="1 2">
    <name type="scientific">Boletus edulis BED1</name>
    <dbReference type="NCBI Taxonomy" id="1328754"/>
    <lineage>
        <taxon>Eukaryota</taxon>
        <taxon>Fungi</taxon>
        <taxon>Dikarya</taxon>
        <taxon>Basidiomycota</taxon>
        <taxon>Agaricomycotina</taxon>
        <taxon>Agaricomycetes</taxon>
        <taxon>Agaricomycetidae</taxon>
        <taxon>Boletales</taxon>
        <taxon>Boletineae</taxon>
        <taxon>Boletaceae</taxon>
        <taxon>Boletoideae</taxon>
        <taxon>Boletus</taxon>
    </lineage>
</organism>
<protein>
    <submittedName>
        <fullName evidence="1">Uncharacterized protein</fullName>
    </submittedName>
</protein>
<accession>A0AAD4GB32</accession>
<dbReference type="EMBL" id="WHUW01000031">
    <property type="protein sequence ID" value="KAF8433901.1"/>
    <property type="molecule type" value="Genomic_DNA"/>
</dbReference>
<evidence type="ECO:0000313" key="2">
    <source>
        <dbReference type="Proteomes" id="UP001194468"/>
    </source>
</evidence>
<keyword evidence="2" id="KW-1185">Reference proteome</keyword>
<sequence length="106" mass="12162">MGLWSENKKLRTYFDPIHVRGMDVHIDKALLWSPGRSSHFWNIQTPPNLKKTSSPICRAGRDFIALSMPQTANTSLIWGGCPKELLNFPIPHVAQHLRDKWMEALL</sequence>
<reference evidence="1" key="1">
    <citation type="submission" date="2019-10" db="EMBL/GenBank/DDBJ databases">
        <authorList>
            <consortium name="DOE Joint Genome Institute"/>
            <person name="Kuo A."/>
            <person name="Miyauchi S."/>
            <person name="Kiss E."/>
            <person name="Drula E."/>
            <person name="Kohler A."/>
            <person name="Sanchez-Garcia M."/>
            <person name="Andreopoulos B."/>
            <person name="Barry K.W."/>
            <person name="Bonito G."/>
            <person name="Buee M."/>
            <person name="Carver A."/>
            <person name="Chen C."/>
            <person name="Cichocki N."/>
            <person name="Clum A."/>
            <person name="Culley D."/>
            <person name="Crous P.W."/>
            <person name="Fauchery L."/>
            <person name="Girlanda M."/>
            <person name="Hayes R."/>
            <person name="Keri Z."/>
            <person name="LaButti K."/>
            <person name="Lipzen A."/>
            <person name="Lombard V."/>
            <person name="Magnuson J."/>
            <person name="Maillard F."/>
            <person name="Morin E."/>
            <person name="Murat C."/>
            <person name="Nolan M."/>
            <person name="Ohm R."/>
            <person name="Pangilinan J."/>
            <person name="Pereira M."/>
            <person name="Perotto S."/>
            <person name="Peter M."/>
            <person name="Riley R."/>
            <person name="Sitrit Y."/>
            <person name="Stielow B."/>
            <person name="Szollosi G."/>
            <person name="Zifcakova L."/>
            <person name="Stursova M."/>
            <person name="Spatafora J.W."/>
            <person name="Tedersoo L."/>
            <person name="Vaario L.-M."/>
            <person name="Yamada A."/>
            <person name="Yan M."/>
            <person name="Wang P."/>
            <person name="Xu J."/>
            <person name="Bruns T."/>
            <person name="Baldrian P."/>
            <person name="Vilgalys R."/>
            <person name="Henrissat B."/>
            <person name="Grigoriev I.V."/>
            <person name="Hibbett D."/>
            <person name="Nagy L.G."/>
            <person name="Martin F.M."/>
        </authorList>
    </citation>
    <scope>NUCLEOTIDE SEQUENCE</scope>
    <source>
        <strain evidence="1">BED1</strain>
    </source>
</reference>
<dbReference type="AlphaFoldDB" id="A0AAD4GB32"/>
<name>A0AAD4GB32_BOLED</name>
<proteinExistence type="predicted"/>
<evidence type="ECO:0000313" key="1">
    <source>
        <dbReference type="EMBL" id="KAF8433901.1"/>
    </source>
</evidence>